<organism evidence="2 3">
    <name type="scientific">Rhizobium mesoamericanum STM3625</name>
    <dbReference type="NCBI Taxonomy" id="1211777"/>
    <lineage>
        <taxon>Bacteria</taxon>
        <taxon>Pseudomonadati</taxon>
        <taxon>Pseudomonadota</taxon>
        <taxon>Alphaproteobacteria</taxon>
        <taxon>Hyphomicrobiales</taxon>
        <taxon>Rhizobiaceae</taxon>
        <taxon>Rhizobium/Agrobacterium group</taxon>
        <taxon>Rhizobium</taxon>
    </lineage>
</organism>
<proteinExistence type="predicted"/>
<dbReference type="AlphaFoldDB" id="K0PZM3"/>
<dbReference type="Proteomes" id="UP000009319">
    <property type="component" value="Unassembled WGS sequence"/>
</dbReference>
<protein>
    <submittedName>
        <fullName evidence="2">Uncharacterized protein</fullName>
    </submittedName>
</protein>
<gene>
    <name evidence="2" type="ORF">BN77_4348</name>
</gene>
<evidence type="ECO:0000256" key="1">
    <source>
        <dbReference type="SAM" id="MobiDB-lite"/>
    </source>
</evidence>
<evidence type="ECO:0000313" key="3">
    <source>
        <dbReference type="Proteomes" id="UP000009319"/>
    </source>
</evidence>
<dbReference type="EMBL" id="CANI01000028">
    <property type="protein sequence ID" value="CCM77285.1"/>
    <property type="molecule type" value="Genomic_DNA"/>
</dbReference>
<feature type="region of interest" description="Disordered" evidence="1">
    <location>
        <begin position="75"/>
        <end position="115"/>
    </location>
</feature>
<dbReference type="PROSITE" id="PS51257">
    <property type="entry name" value="PROKAR_LIPOPROTEIN"/>
    <property type="match status" value="1"/>
</dbReference>
<sequence>MLGLKYDSDYVSTQLKSINGPVIIVGCSYTSSLIIGAAIQETNVKSVVFVADLHRTLTRVPAGWARSPQRNFCRRARTPVLQPEGKQDPAFKLSDISDPSFAPDTYIRRNRKPPE</sequence>
<keyword evidence="3" id="KW-1185">Reference proteome</keyword>
<reference evidence="2 3" key="1">
    <citation type="journal article" date="2013" name="Genome Announc.">
        <title>Draft Genome Sequence of Rhizobium mesoamericanum STM3625, a Nitrogen-Fixing Symbiont of Mimosa pudica Isolated in French Guiana (South America).</title>
        <authorList>
            <person name="Moulin L."/>
            <person name="Mornico D."/>
            <person name="Melkonian R."/>
            <person name="Klonowska A."/>
        </authorList>
    </citation>
    <scope>NUCLEOTIDE SEQUENCE [LARGE SCALE GENOMIC DNA]</scope>
    <source>
        <strain evidence="2 3">STM3625</strain>
    </source>
</reference>
<evidence type="ECO:0000313" key="2">
    <source>
        <dbReference type="EMBL" id="CCM77285.1"/>
    </source>
</evidence>
<dbReference type="STRING" id="1211777.BN77_4348"/>
<comment type="caution">
    <text evidence="2">The sequence shown here is derived from an EMBL/GenBank/DDBJ whole genome shotgun (WGS) entry which is preliminary data.</text>
</comment>
<accession>K0PZM3</accession>
<dbReference type="HOGENOM" id="CLU_2107041_0_0_5"/>
<name>K0PZM3_9HYPH</name>